<dbReference type="GeneID" id="105359434"/>
<feature type="signal peptide" evidence="2">
    <location>
        <begin position="1"/>
        <end position="20"/>
    </location>
</feature>
<accession>A0AAJ6VL27</accession>
<reference evidence="4" key="1">
    <citation type="submission" date="2025-08" db="UniProtKB">
        <authorList>
            <consortium name="RefSeq"/>
        </authorList>
    </citation>
    <scope>IDENTIFICATION</scope>
</reference>
<dbReference type="AlphaFoldDB" id="A0AAJ6VL27"/>
<proteinExistence type="predicted"/>
<evidence type="ECO:0000313" key="3">
    <source>
        <dbReference type="Proteomes" id="UP000695007"/>
    </source>
</evidence>
<dbReference type="Proteomes" id="UP000695007">
    <property type="component" value="Unplaced"/>
</dbReference>
<organism evidence="3 4">
    <name type="scientific">Ceratosolen solmsi marchali</name>
    <dbReference type="NCBI Taxonomy" id="326594"/>
    <lineage>
        <taxon>Eukaryota</taxon>
        <taxon>Metazoa</taxon>
        <taxon>Ecdysozoa</taxon>
        <taxon>Arthropoda</taxon>
        <taxon>Hexapoda</taxon>
        <taxon>Insecta</taxon>
        <taxon>Pterygota</taxon>
        <taxon>Neoptera</taxon>
        <taxon>Endopterygota</taxon>
        <taxon>Hymenoptera</taxon>
        <taxon>Apocrita</taxon>
        <taxon>Proctotrupomorpha</taxon>
        <taxon>Chalcidoidea</taxon>
        <taxon>Agaonidae</taxon>
        <taxon>Agaoninae</taxon>
        <taxon>Ceratosolen</taxon>
    </lineage>
</organism>
<evidence type="ECO:0000256" key="1">
    <source>
        <dbReference type="SAM" id="MobiDB-lite"/>
    </source>
</evidence>
<evidence type="ECO:0000313" key="4">
    <source>
        <dbReference type="RefSeq" id="XP_011494348.1"/>
    </source>
</evidence>
<gene>
    <name evidence="4" type="primary">LOC105359434</name>
</gene>
<feature type="region of interest" description="Disordered" evidence="1">
    <location>
        <begin position="147"/>
        <end position="167"/>
    </location>
</feature>
<feature type="compositionally biased region" description="Basic and acidic residues" evidence="1">
    <location>
        <begin position="155"/>
        <end position="167"/>
    </location>
</feature>
<dbReference type="KEGG" id="csol:105359434"/>
<evidence type="ECO:0000256" key="2">
    <source>
        <dbReference type="SAM" id="SignalP"/>
    </source>
</evidence>
<keyword evidence="3" id="KW-1185">Reference proteome</keyword>
<sequence>MRNKFIILVLQALLLTLASTTQKLDISNIQQKNVSFSYIKRSDSTSFINNDTPSLSKIESKSFKKPIFSKHTRSSREINLKPRTAPENTVEKKLSLRKSTSTSIDFASKMTNELVGPLMIAENTVMTEETTISLDYGISTTIYPEELTSEDPLNYDDKKCTRRSNNE</sequence>
<name>A0AAJ6VL27_9HYME</name>
<keyword evidence="2" id="KW-0732">Signal</keyword>
<protein>
    <submittedName>
        <fullName evidence="4">Uncharacterized protein LOC105359434</fullName>
    </submittedName>
</protein>
<feature type="chain" id="PRO_5042501754" evidence="2">
    <location>
        <begin position="21"/>
        <end position="167"/>
    </location>
</feature>
<dbReference type="RefSeq" id="XP_011494348.1">
    <property type="nucleotide sequence ID" value="XM_011496046.1"/>
</dbReference>